<dbReference type="InParanoid" id="A0A420XRL5"/>
<dbReference type="GO" id="GO:0030170">
    <property type="term" value="F:pyridoxal phosphate binding"/>
    <property type="evidence" value="ECO:0007669"/>
    <property type="project" value="InterPro"/>
</dbReference>
<dbReference type="Pfam" id="PF03473">
    <property type="entry name" value="MOSC"/>
    <property type="match status" value="1"/>
</dbReference>
<protein>
    <recommendedName>
        <fullName evidence="1">MOSC domain-containing protein</fullName>
    </recommendedName>
</protein>
<dbReference type="Gene3D" id="2.40.33.20">
    <property type="entry name" value="PK beta-barrel domain-like"/>
    <property type="match status" value="1"/>
</dbReference>
<keyword evidence="3" id="KW-1185">Reference proteome</keyword>
<dbReference type="Proteomes" id="UP000281955">
    <property type="component" value="Unassembled WGS sequence"/>
</dbReference>
<sequence>MAPEPGTSWPVEVLHLLVSSAHAYAGRPADGPGEVVTDDRDEVEVVEGRGIVGDRYFGRRAHAAAAVTLFAVESLEHVSGVVGVPDLDPLLARRNLVLRGADVAALRGVEFELRTAAGSVRFAGRRPANPCAWMDVVYAPGAFRAMRGRGGLRCTPLTSGRLSRGPAVLDVGAPVSPAPR</sequence>
<reference evidence="2 3" key="1">
    <citation type="submission" date="2018-10" db="EMBL/GenBank/DDBJ databases">
        <title>Genomic Encyclopedia of Archaeal and Bacterial Type Strains, Phase II (KMG-II): from individual species to whole genera.</title>
        <authorList>
            <person name="Goeker M."/>
        </authorList>
    </citation>
    <scope>NUCLEOTIDE SEQUENCE [LARGE SCALE GENOMIC DNA]</scope>
    <source>
        <strain evidence="2 3">RP-AC37</strain>
    </source>
</reference>
<organism evidence="2 3">
    <name type="scientific">Motilibacter peucedani</name>
    <dbReference type="NCBI Taxonomy" id="598650"/>
    <lineage>
        <taxon>Bacteria</taxon>
        <taxon>Bacillati</taxon>
        <taxon>Actinomycetota</taxon>
        <taxon>Actinomycetes</taxon>
        <taxon>Motilibacterales</taxon>
        <taxon>Motilibacteraceae</taxon>
        <taxon>Motilibacter</taxon>
    </lineage>
</organism>
<comment type="caution">
    <text evidence="2">The sequence shown here is derived from an EMBL/GenBank/DDBJ whole genome shotgun (WGS) entry which is preliminary data.</text>
</comment>
<dbReference type="AlphaFoldDB" id="A0A420XRL5"/>
<feature type="domain" description="MOSC" evidence="1">
    <location>
        <begin position="38"/>
        <end position="178"/>
    </location>
</feature>
<accession>A0A420XRL5</accession>
<dbReference type="GO" id="GO:0003824">
    <property type="term" value="F:catalytic activity"/>
    <property type="evidence" value="ECO:0007669"/>
    <property type="project" value="InterPro"/>
</dbReference>
<evidence type="ECO:0000259" key="1">
    <source>
        <dbReference type="PROSITE" id="PS51340"/>
    </source>
</evidence>
<dbReference type="GO" id="GO:0030151">
    <property type="term" value="F:molybdenum ion binding"/>
    <property type="evidence" value="ECO:0007669"/>
    <property type="project" value="InterPro"/>
</dbReference>
<proteinExistence type="predicted"/>
<dbReference type="SUPFAM" id="SSF50800">
    <property type="entry name" value="PK beta-barrel domain-like"/>
    <property type="match status" value="1"/>
</dbReference>
<dbReference type="InterPro" id="IPR005302">
    <property type="entry name" value="MoCF_Sase_C"/>
</dbReference>
<evidence type="ECO:0000313" key="2">
    <source>
        <dbReference type="EMBL" id="RKS77546.1"/>
    </source>
</evidence>
<evidence type="ECO:0000313" key="3">
    <source>
        <dbReference type="Proteomes" id="UP000281955"/>
    </source>
</evidence>
<name>A0A420XRL5_9ACTN</name>
<dbReference type="PROSITE" id="PS51340">
    <property type="entry name" value="MOSC"/>
    <property type="match status" value="1"/>
</dbReference>
<dbReference type="OrthoDB" id="192945at2"/>
<dbReference type="InterPro" id="IPR011037">
    <property type="entry name" value="Pyrv_Knase-like_insert_dom_sf"/>
</dbReference>
<gene>
    <name evidence="2" type="ORF">CLV35_1235</name>
</gene>
<dbReference type="RefSeq" id="WP_121192571.1">
    <property type="nucleotide sequence ID" value="NZ_RBWV01000010.1"/>
</dbReference>
<dbReference type="EMBL" id="RBWV01000010">
    <property type="protein sequence ID" value="RKS77546.1"/>
    <property type="molecule type" value="Genomic_DNA"/>
</dbReference>